<dbReference type="Pfam" id="PF00574">
    <property type="entry name" value="CLP_protease"/>
    <property type="match status" value="1"/>
</dbReference>
<dbReference type="GO" id="GO:0009368">
    <property type="term" value="C:endopeptidase Clp complex"/>
    <property type="evidence" value="ECO:0007669"/>
    <property type="project" value="TreeGrafter"/>
</dbReference>
<evidence type="ECO:0000256" key="4">
    <source>
        <dbReference type="SAM" id="MobiDB-lite"/>
    </source>
</evidence>
<dbReference type="GO" id="GO:0004252">
    <property type="term" value="F:serine-type endopeptidase activity"/>
    <property type="evidence" value="ECO:0007669"/>
    <property type="project" value="InterPro"/>
</dbReference>
<dbReference type="Gene3D" id="3.90.226.10">
    <property type="entry name" value="2-enoyl-CoA Hydratase, Chain A, domain 1"/>
    <property type="match status" value="1"/>
</dbReference>
<evidence type="ECO:0000256" key="1">
    <source>
        <dbReference type="ARBA" id="ARBA00007039"/>
    </source>
</evidence>
<dbReference type="GO" id="GO:0006515">
    <property type="term" value="P:protein quality control for misfolded or incompletely synthesized proteins"/>
    <property type="evidence" value="ECO:0007669"/>
    <property type="project" value="TreeGrafter"/>
</dbReference>
<dbReference type="EMBL" id="MN740867">
    <property type="protein sequence ID" value="QHU15745.1"/>
    <property type="molecule type" value="Genomic_DNA"/>
</dbReference>
<organism evidence="5">
    <name type="scientific">viral metagenome</name>
    <dbReference type="NCBI Taxonomy" id="1070528"/>
    <lineage>
        <taxon>unclassified sequences</taxon>
        <taxon>metagenomes</taxon>
        <taxon>organismal metagenomes</taxon>
    </lineage>
</organism>
<dbReference type="InterPro" id="IPR023562">
    <property type="entry name" value="ClpP/TepA"/>
</dbReference>
<dbReference type="InterPro" id="IPR001907">
    <property type="entry name" value="ClpP"/>
</dbReference>
<evidence type="ECO:0000256" key="3">
    <source>
        <dbReference type="ARBA" id="ARBA00022801"/>
    </source>
</evidence>
<evidence type="ECO:0000256" key="2">
    <source>
        <dbReference type="ARBA" id="ARBA00022490"/>
    </source>
</evidence>
<feature type="region of interest" description="Disordered" evidence="4">
    <location>
        <begin position="1"/>
        <end position="23"/>
    </location>
</feature>
<keyword evidence="2" id="KW-0963">Cytoplasm</keyword>
<sequence>MSKPFYHSSKTGQVKKRHAPKDEVDVDQLQQLKALMAGPRDNADKEKNHIFFYSDVDQNTCLDLNRKINDLNKELLKYAIDYDCEPPNIYLHINSNGGCLLSALSTVDAIKNSRIPIISIVEGCAASAATVISMVCQKRFITPNSFMLIHQLSTGVYGKYEEIKDDFINDTKFMERMYALYREHTDMNDTKIKAVMSRDIWWDMEECVDNGLVDGVWDSNMTSLHIKNLFQGKKFETNTHVSMGEKSSKKRRITKSK</sequence>
<reference evidence="5" key="1">
    <citation type="journal article" date="2020" name="Nature">
        <title>Giant virus diversity and host interactions through global metagenomics.</title>
        <authorList>
            <person name="Schulz F."/>
            <person name="Roux S."/>
            <person name="Paez-Espino D."/>
            <person name="Jungbluth S."/>
            <person name="Walsh D.A."/>
            <person name="Denef V.J."/>
            <person name="McMahon K.D."/>
            <person name="Konstantinidis K.T."/>
            <person name="Eloe-Fadrosh E.A."/>
            <person name="Kyrpides N.C."/>
            <person name="Woyke T."/>
        </authorList>
    </citation>
    <scope>NUCLEOTIDE SEQUENCE</scope>
    <source>
        <strain evidence="5">GVMAG-S-3300010158-109</strain>
    </source>
</reference>
<dbReference type="AlphaFoldDB" id="A0A6C0KCJ9"/>
<dbReference type="PANTHER" id="PTHR10381:SF70">
    <property type="entry name" value="ATP-DEPENDENT CLP PROTEASE PROTEOLYTIC SUBUNIT"/>
    <property type="match status" value="1"/>
</dbReference>
<dbReference type="CDD" id="cd07016">
    <property type="entry name" value="S14_ClpP_1"/>
    <property type="match status" value="1"/>
</dbReference>
<evidence type="ECO:0000313" key="5">
    <source>
        <dbReference type="EMBL" id="QHU15745.1"/>
    </source>
</evidence>
<protein>
    <recommendedName>
        <fullName evidence="6">Protease</fullName>
    </recommendedName>
</protein>
<dbReference type="GO" id="GO:0004176">
    <property type="term" value="F:ATP-dependent peptidase activity"/>
    <property type="evidence" value="ECO:0007669"/>
    <property type="project" value="InterPro"/>
</dbReference>
<dbReference type="PRINTS" id="PR00127">
    <property type="entry name" value="CLPPROTEASEP"/>
</dbReference>
<proteinExistence type="inferred from homology"/>
<comment type="similarity">
    <text evidence="1">Belongs to the peptidase S14 family.</text>
</comment>
<dbReference type="InterPro" id="IPR029045">
    <property type="entry name" value="ClpP/crotonase-like_dom_sf"/>
</dbReference>
<name>A0A6C0KCJ9_9ZZZZ</name>
<evidence type="ECO:0008006" key="6">
    <source>
        <dbReference type="Google" id="ProtNLM"/>
    </source>
</evidence>
<dbReference type="PANTHER" id="PTHR10381">
    <property type="entry name" value="ATP-DEPENDENT CLP PROTEASE PROTEOLYTIC SUBUNIT"/>
    <property type="match status" value="1"/>
</dbReference>
<dbReference type="SUPFAM" id="SSF52096">
    <property type="entry name" value="ClpP/crotonase"/>
    <property type="match status" value="1"/>
</dbReference>
<keyword evidence="3" id="KW-0378">Hydrolase</keyword>
<accession>A0A6C0KCJ9</accession>
<dbReference type="GO" id="GO:0051117">
    <property type="term" value="F:ATPase binding"/>
    <property type="evidence" value="ECO:0007669"/>
    <property type="project" value="TreeGrafter"/>
</dbReference>